<dbReference type="AlphaFoldDB" id="A0A4U1JGC3"/>
<dbReference type="OrthoDB" id="5502349at2"/>
<name>A0A4U1JGC3_9BACT</name>
<feature type="chain" id="PRO_5020678168" evidence="1">
    <location>
        <begin position="22"/>
        <end position="311"/>
    </location>
</feature>
<proteinExistence type="predicted"/>
<feature type="signal peptide" evidence="1">
    <location>
        <begin position="1"/>
        <end position="21"/>
    </location>
</feature>
<dbReference type="Proteomes" id="UP000309215">
    <property type="component" value="Unassembled WGS sequence"/>
</dbReference>
<evidence type="ECO:0000313" key="2">
    <source>
        <dbReference type="EMBL" id="TKD10378.1"/>
    </source>
</evidence>
<evidence type="ECO:0000313" key="3">
    <source>
        <dbReference type="Proteomes" id="UP000309215"/>
    </source>
</evidence>
<organism evidence="2 3">
    <name type="scientific">Polyangium fumosum</name>
    <dbReference type="NCBI Taxonomy" id="889272"/>
    <lineage>
        <taxon>Bacteria</taxon>
        <taxon>Pseudomonadati</taxon>
        <taxon>Myxococcota</taxon>
        <taxon>Polyangia</taxon>
        <taxon>Polyangiales</taxon>
        <taxon>Polyangiaceae</taxon>
        <taxon>Polyangium</taxon>
    </lineage>
</organism>
<reference evidence="2 3" key="1">
    <citation type="submission" date="2019-04" db="EMBL/GenBank/DDBJ databases">
        <authorList>
            <person name="Li Y."/>
            <person name="Wang J."/>
        </authorList>
    </citation>
    <scope>NUCLEOTIDE SEQUENCE [LARGE SCALE GENOMIC DNA]</scope>
    <source>
        <strain evidence="2 3">DSM 14668</strain>
    </source>
</reference>
<comment type="caution">
    <text evidence="2">The sequence shown here is derived from an EMBL/GenBank/DDBJ whole genome shotgun (WGS) entry which is preliminary data.</text>
</comment>
<evidence type="ECO:0000256" key="1">
    <source>
        <dbReference type="SAM" id="SignalP"/>
    </source>
</evidence>
<keyword evidence="3" id="KW-1185">Reference proteome</keyword>
<dbReference type="RefSeq" id="WP_136928342.1">
    <property type="nucleotide sequence ID" value="NZ_SSMQ01000006.1"/>
</dbReference>
<gene>
    <name evidence="2" type="ORF">E8A74_07980</name>
</gene>
<dbReference type="EMBL" id="SSMQ01000006">
    <property type="protein sequence ID" value="TKD10378.1"/>
    <property type="molecule type" value="Genomic_DNA"/>
</dbReference>
<protein>
    <submittedName>
        <fullName evidence="2">Uncharacterized protein</fullName>
    </submittedName>
</protein>
<sequence length="311" mass="33689">MPALPARIAAAFSLFVSLLHAGNAAAEPPSRAESALLHDLVKIVESKANAGWKIDRYEFETMMPDALESVCGAPEKVRLAALARQARTVESLGGPITEAYRKNGGKLSGLSDLLAATRVHALLTEALQRAPAECPFWITPSPAFRGVQTDAYRFTLNLETDGIFLLRRTEGTFLPGAGAGGRLLLGRGFSHQWSMLFGLEFGGWAIIEQSEEATNIPLEFIGAVPLIVRHVRETWQFDLELAPVAFLTQSDLRPSAGGRVGVSIGVSTLRIRRIMPWAGLHLSAELYPANDVRGTVTVIKGGGRLGFDWDF</sequence>
<keyword evidence="1" id="KW-0732">Signal</keyword>
<accession>A0A4U1JGC3</accession>